<dbReference type="EMBL" id="MU005958">
    <property type="protein sequence ID" value="KAF2864227.1"/>
    <property type="molecule type" value="Genomic_DNA"/>
</dbReference>
<protein>
    <recommendedName>
        <fullName evidence="3">F-box domain-containing protein</fullName>
    </recommendedName>
</protein>
<reference evidence="1" key="1">
    <citation type="journal article" date="2020" name="Stud. Mycol.">
        <title>101 Dothideomycetes genomes: a test case for predicting lifestyles and emergence of pathogens.</title>
        <authorList>
            <person name="Haridas S."/>
            <person name="Albert R."/>
            <person name="Binder M."/>
            <person name="Bloem J."/>
            <person name="Labutti K."/>
            <person name="Salamov A."/>
            <person name="Andreopoulos B."/>
            <person name="Baker S."/>
            <person name="Barry K."/>
            <person name="Bills G."/>
            <person name="Bluhm B."/>
            <person name="Cannon C."/>
            <person name="Castanera R."/>
            <person name="Culley D."/>
            <person name="Daum C."/>
            <person name="Ezra D."/>
            <person name="Gonzalez J."/>
            <person name="Henrissat B."/>
            <person name="Kuo A."/>
            <person name="Liang C."/>
            <person name="Lipzen A."/>
            <person name="Lutzoni F."/>
            <person name="Magnuson J."/>
            <person name="Mondo S."/>
            <person name="Nolan M."/>
            <person name="Ohm R."/>
            <person name="Pangilinan J."/>
            <person name="Park H.-J."/>
            <person name="Ramirez L."/>
            <person name="Alfaro M."/>
            <person name="Sun H."/>
            <person name="Tritt A."/>
            <person name="Yoshinaga Y."/>
            <person name="Zwiers L.-H."/>
            <person name="Turgeon B."/>
            <person name="Goodwin S."/>
            <person name="Spatafora J."/>
            <person name="Crous P."/>
            <person name="Grigoriev I."/>
        </authorList>
    </citation>
    <scope>NUCLEOTIDE SEQUENCE</scope>
    <source>
        <strain evidence="1">CBS 480.64</strain>
    </source>
</reference>
<accession>A0A6A7CAD8</accession>
<evidence type="ECO:0000313" key="1">
    <source>
        <dbReference type="EMBL" id="KAF2864227.1"/>
    </source>
</evidence>
<keyword evidence="2" id="KW-1185">Reference proteome</keyword>
<dbReference type="Proteomes" id="UP000799421">
    <property type="component" value="Unassembled WGS sequence"/>
</dbReference>
<dbReference type="SUPFAM" id="SSF52047">
    <property type="entry name" value="RNI-like"/>
    <property type="match status" value="1"/>
</dbReference>
<dbReference type="InterPro" id="IPR032675">
    <property type="entry name" value="LRR_dom_sf"/>
</dbReference>
<proteinExistence type="predicted"/>
<evidence type="ECO:0008006" key="3">
    <source>
        <dbReference type="Google" id="ProtNLM"/>
    </source>
</evidence>
<feature type="non-terminal residue" evidence="1">
    <location>
        <position position="257"/>
    </location>
</feature>
<gene>
    <name evidence="1" type="ORF">K470DRAFT_254550</name>
</gene>
<name>A0A6A7CAD8_9PEZI</name>
<sequence>MLGPLPTFESISLQRWENSGAELVASLKLATNLRELELDESPPFFCCNLDALLVHVPRLEKLRCAIHYDSPHPTLRQFAISPSLKALHLTIVNQLMFEIEPMFIASGQLLELESLIVHHDANTHGSWKHIDLEACISLKHVDLRNIIRDDTQLALSVTVTDLTIKYAMRTNFEGRVEHPSRDLHGLGIPYRLPYLQHLSLDFHPHGRFHIRQILQSGDGTCVFSLKSLSICTTTMNIDCILSHTHLQSINHLGLHID</sequence>
<dbReference type="AlphaFoldDB" id="A0A6A7CAD8"/>
<dbReference type="Gene3D" id="3.80.10.10">
    <property type="entry name" value="Ribonuclease Inhibitor"/>
    <property type="match status" value="1"/>
</dbReference>
<organism evidence="1 2">
    <name type="scientific">Piedraia hortae CBS 480.64</name>
    <dbReference type="NCBI Taxonomy" id="1314780"/>
    <lineage>
        <taxon>Eukaryota</taxon>
        <taxon>Fungi</taxon>
        <taxon>Dikarya</taxon>
        <taxon>Ascomycota</taxon>
        <taxon>Pezizomycotina</taxon>
        <taxon>Dothideomycetes</taxon>
        <taxon>Dothideomycetidae</taxon>
        <taxon>Capnodiales</taxon>
        <taxon>Piedraiaceae</taxon>
        <taxon>Piedraia</taxon>
    </lineage>
</organism>
<evidence type="ECO:0000313" key="2">
    <source>
        <dbReference type="Proteomes" id="UP000799421"/>
    </source>
</evidence>